<keyword evidence="2" id="KW-1185">Reference proteome</keyword>
<dbReference type="EMBL" id="VUMU01000009">
    <property type="protein sequence ID" value="MST58272.1"/>
    <property type="molecule type" value="Genomic_DNA"/>
</dbReference>
<dbReference type="RefSeq" id="WP_154496466.1">
    <property type="nucleotide sequence ID" value="NZ_VUMU01000009.1"/>
</dbReference>
<dbReference type="AlphaFoldDB" id="A0A6L5YKU6"/>
<proteinExistence type="predicted"/>
<evidence type="ECO:0000313" key="1">
    <source>
        <dbReference type="EMBL" id="MST58272.1"/>
    </source>
</evidence>
<reference evidence="1 2" key="1">
    <citation type="submission" date="2019-08" db="EMBL/GenBank/DDBJ databases">
        <title>In-depth cultivation of the pig gut microbiome towards novel bacterial diversity and tailored functional studies.</title>
        <authorList>
            <person name="Wylensek D."/>
            <person name="Hitch T.C.A."/>
            <person name="Clavel T."/>
        </authorList>
    </citation>
    <scope>NUCLEOTIDE SEQUENCE [LARGE SCALE GENOMIC DNA]</scope>
    <source>
        <strain evidence="1 2">WCA3-601-WT-6H</strain>
    </source>
</reference>
<name>A0A6L5YKU6_9FIRM</name>
<dbReference type="Proteomes" id="UP000476055">
    <property type="component" value="Unassembled WGS sequence"/>
</dbReference>
<gene>
    <name evidence="1" type="ORF">FYJ59_08490</name>
</gene>
<protein>
    <submittedName>
        <fullName evidence="1">DUF4867 family protein</fullName>
    </submittedName>
</protein>
<dbReference type="Pfam" id="PF16161">
    <property type="entry name" value="DUF4867"/>
    <property type="match status" value="1"/>
</dbReference>
<organism evidence="1 2">
    <name type="scientific">Waltera intestinalis</name>
    <dbReference type="NCBI Taxonomy" id="2606635"/>
    <lineage>
        <taxon>Bacteria</taxon>
        <taxon>Bacillati</taxon>
        <taxon>Bacillota</taxon>
        <taxon>Clostridia</taxon>
        <taxon>Lachnospirales</taxon>
        <taxon>Lachnospiraceae</taxon>
        <taxon>Waltera</taxon>
    </lineage>
</organism>
<evidence type="ECO:0000313" key="2">
    <source>
        <dbReference type="Proteomes" id="UP000476055"/>
    </source>
</evidence>
<dbReference type="InterPro" id="IPR032358">
    <property type="entry name" value="DUF4867"/>
</dbReference>
<comment type="caution">
    <text evidence="1">The sequence shown here is derived from an EMBL/GenBank/DDBJ whole genome shotgun (WGS) entry which is preliminary data.</text>
</comment>
<accession>A0A6L5YKU6</accession>
<sequence>MKILSVKDPAFRKYGRVITNVNFTELVEEMKKTPIPEEVVYEPGVNALEALPVKKELETVTYGEMPIQIGYCNGHNSKLNAVEYHRSSEINVAATDAILLLGQLADVAEDFTYDTSKMEAFLVPAGTGVEVFATSLHYAPCGVDGQGFQVAIVLPQGTNYPLQGTHQKVDHGRAPSEDALLAATNKWLIGHAEGGLSEGSFIGLIGENLDVSK</sequence>